<dbReference type="GO" id="GO:0005886">
    <property type="term" value="C:plasma membrane"/>
    <property type="evidence" value="ECO:0007669"/>
    <property type="project" value="TreeGrafter"/>
</dbReference>
<reference evidence="5" key="1">
    <citation type="journal article" date="2012" name="Nature">
        <title>The oyster genome reveals stress adaptation and complexity of shell formation.</title>
        <authorList>
            <person name="Zhang G."/>
            <person name="Fang X."/>
            <person name="Guo X."/>
            <person name="Li L."/>
            <person name="Luo R."/>
            <person name="Xu F."/>
            <person name="Yang P."/>
            <person name="Zhang L."/>
            <person name="Wang X."/>
            <person name="Qi H."/>
            <person name="Xiong Z."/>
            <person name="Que H."/>
            <person name="Xie Y."/>
            <person name="Holland P.W."/>
            <person name="Paps J."/>
            <person name="Zhu Y."/>
            <person name="Wu F."/>
            <person name="Chen Y."/>
            <person name="Wang J."/>
            <person name="Peng C."/>
            <person name="Meng J."/>
            <person name="Yang L."/>
            <person name="Liu J."/>
            <person name="Wen B."/>
            <person name="Zhang N."/>
            <person name="Huang Z."/>
            <person name="Zhu Q."/>
            <person name="Feng Y."/>
            <person name="Mount A."/>
            <person name="Hedgecock D."/>
            <person name="Xu Z."/>
            <person name="Liu Y."/>
            <person name="Domazet-Loso T."/>
            <person name="Du Y."/>
            <person name="Sun X."/>
            <person name="Zhang S."/>
            <person name="Liu B."/>
            <person name="Cheng P."/>
            <person name="Jiang X."/>
            <person name="Li J."/>
            <person name="Fan D."/>
            <person name="Wang W."/>
            <person name="Fu W."/>
            <person name="Wang T."/>
            <person name="Wang B."/>
            <person name="Zhang J."/>
            <person name="Peng Z."/>
            <person name="Li Y."/>
            <person name="Li N."/>
            <person name="Wang J."/>
            <person name="Chen M."/>
            <person name="He Y."/>
            <person name="Tan F."/>
            <person name="Song X."/>
            <person name="Zheng Q."/>
            <person name="Huang R."/>
            <person name="Yang H."/>
            <person name="Du X."/>
            <person name="Chen L."/>
            <person name="Yang M."/>
            <person name="Gaffney P.M."/>
            <person name="Wang S."/>
            <person name="Luo L."/>
            <person name="She Z."/>
            <person name="Ming Y."/>
            <person name="Huang W."/>
            <person name="Zhang S."/>
            <person name="Huang B."/>
            <person name="Zhang Y."/>
            <person name="Qu T."/>
            <person name="Ni P."/>
            <person name="Miao G."/>
            <person name="Wang J."/>
            <person name="Wang Q."/>
            <person name="Steinberg C.E."/>
            <person name="Wang H."/>
            <person name="Li N."/>
            <person name="Qian L."/>
            <person name="Zhang G."/>
            <person name="Li Y."/>
            <person name="Yang H."/>
            <person name="Liu X."/>
            <person name="Wang J."/>
            <person name="Yin Y."/>
            <person name="Wang J."/>
        </authorList>
    </citation>
    <scope>NUCLEOTIDE SEQUENCE [LARGE SCALE GENOMIC DNA]</scope>
    <source>
        <strain evidence="5">05x7-T-G4-1.051#20</strain>
    </source>
</reference>
<dbReference type="PANTHER" id="PTHR19282">
    <property type="entry name" value="TETRASPANIN"/>
    <property type="match status" value="1"/>
</dbReference>
<dbReference type="PRINTS" id="PR00259">
    <property type="entry name" value="TMFOUR"/>
</dbReference>
<dbReference type="AlphaFoldDB" id="K1PXK7"/>
<dbReference type="HOGENOM" id="CLU_055524_4_0_1"/>
<organism evidence="5">
    <name type="scientific">Magallana gigas</name>
    <name type="common">Pacific oyster</name>
    <name type="synonym">Crassostrea gigas</name>
    <dbReference type="NCBI Taxonomy" id="29159"/>
    <lineage>
        <taxon>Eukaryota</taxon>
        <taxon>Metazoa</taxon>
        <taxon>Spiralia</taxon>
        <taxon>Lophotrochozoa</taxon>
        <taxon>Mollusca</taxon>
        <taxon>Bivalvia</taxon>
        <taxon>Autobranchia</taxon>
        <taxon>Pteriomorphia</taxon>
        <taxon>Ostreida</taxon>
        <taxon>Ostreoidea</taxon>
        <taxon>Ostreidae</taxon>
        <taxon>Magallana</taxon>
    </lineage>
</organism>
<gene>
    <name evidence="5" type="ORF">CGI_10016848</name>
</gene>
<dbReference type="SUPFAM" id="SSF48652">
    <property type="entry name" value="Tetraspanin"/>
    <property type="match status" value="1"/>
</dbReference>
<evidence type="ECO:0000256" key="3">
    <source>
        <dbReference type="ARBA" id="ARBA00022989"/>
    </source>
</evidence>
<evidence type="ECO:0000313" key="5">
    <source>
        <dbReference type="EMBL" id="EKC26408.1"/>
    </source>
</evidence>
<sequence>MNIYWSERMWLLGRSDIMRIFVVYDVICDFFRVVGCKSNHLLGLGLLIPGILMLVDVDVINDEILPLLQQLSFGALNVGDLAKGLSVTLIIFGTFVLIVSMFGCCGAFCQQRLCLVVYAAFVLIFFLAKLVVVILWFVWNDKIQTWMKTELLSQLQNNYKNNDLTSHEISSAWNYMFMSLSCCGVNAVTGTTNDFDSSVWIASAGSKNIPTFCCTGVTASNYATYSDSACTDSVTANFYTKGCYDATYDLLSSYSTAFIAILVIILLVELVAFIGSIVIIKQGGEDGKSLSGAAKIV</sequence>
<accession>K1PXK7</accession>
<dbReference type="InterPro" id="IPR018499">
    <property type="entry name" value="Tetraspanin/Peripherin"/>
</dbReference>
<evidence type="ECO:0000256" key="4">
    <source>
        <dbReference type="ARBA" id="ARBA00023136"/>
    </source>
</evidence>
<keyword evidence="4" id="KW-0472">Membrane</keyword>
<evidence type="ECO:0000256" key="2">
    <source>
        <dbReference type="ARBA" id="ARBA00022692"/>
    </source>
</evidence>
<dbReference type="Gene3D" id="1.10.1450.10">
    <property type="entry name" value="Tetraspanin"/>
    <property type="match status" value="1"/>
</dbReference>
<dbReference type="EMBL" id="JH818976">
    <property type="protein sequence ID" value="EKC26408.1"/>
    <property type="molecule type" value="Genomic_DNA"/>
</dbReference>
<comment type="subcellular location">
    <subcellularLocation>
        <location evidence="1">Membrane</location>
        <topology evidence="1">Multi-pass membrane protein</topology>
    </subcellularLocation>
</comment>
<keyword evidence="3" id="KW-1133">Transmembrane helix</keyword>
<dbReference type="PANTHER" id="PTHR19282:SF534">
    <property type="entry name" value="TETRASPANIN FAMILY-RELATED"/>
    <property type="match status" value="1"/>
</dbReference>
<proteinExistence type="predicted"/>
<keyword evidence="2" id="KW-0812">Transmembrane</keyword>
<dbReference type="Pfam" id="PF00335">
    <property type="entry name" value="Tetraspanin"/>
    <property type="match status" value="1"/>
</dbReference>
<name>K1PXK7_MAGGI</name>
<protein>
    <submittedName>
        <fullName evidence="5">CD63 antigen</fullName>
    </submittedName>
</protein>
<evidence type="ECO:0000256" key="1">
    <source>
        <dbReference type="ARBA" id="ARBA00004141"/>
    </source>
</evidence>
<dbReference type="InParanoid" id="K1PXK7"/>
<dbReference type="InterPro" id="IPR008952">
    <property type="entry name" value="Tetraspanin_EC2_sf"/>
</dbReference>